<keyword evidence="6" id="KW-0670">Pyruvate</keyword>
<evidence type="ECO:0000259" key="5">
    <source>
        <dbReference type="Pfam" id="PF02896"/>
    </source>
</evidence>
<keyword evidence="4" id="KW-0067">ATP-binding</keyword>
<dbReference type="InterPro" id="IPR015813">
    <property type="entry name" value="Pyrv/PenolPyrv_kinase-like_dom"/>
</dbReference>
<dbReference type="Pfam" id="PF02896">
    <property type="entry name" value="PEP-utilizers_C"/>
    <property type="match status" value="1"/>
</dbReference>
<organism evidence="6 7">
    <name type="scientific">Vibrio albus</name>
    <dbReference type="NCBI Taxonomy" id="2200953"/>
    <lineage>
        <taxon>Bacteria</taxon>
        <taxon>Pseudomonadati</taxon>
        <taxon>Pseudomonadota</taxon>
        <taxon>Gammaproteobacteria</taxon>
        <taxon>Vibrionales</taxon>
        <taxon>Vibrionaceae</taxon>
        <taxon>Vibrio</taxon>
    </lineage>
</organism>
<dbReference type="GO" id="GO:0005524">
    <property type="term" value="F:ATP binding"/>
    <property type="evidence" value="ECO:0007669"/>
    <property type="project" value="UniProtKB-KW"/>
</dbReference>
<proteinExistence type="inferred from homology"/>
<dbReference type="InterPro" id="IPR040442">
    <property type="entry name" value="Pyrv_kinase-like_dom_sf"/>
</dbReference>
<dbReference type="RefSeq" id="WP_109319433.1">
    <property type="nucleotide sequence ID" value="NZ_QFWT01000003.1"/>
</dbReference>
<dbReference type="GO" id="GO:0008986">
    <property type="term" value="F:pyruvate, water dikinase activity"/>
    <property type="evidence" value="ECO:0007669"/>
    <property type="project" value="InterPro"/>
</dbReference>
<dbReference type="Gene3D" id="3.20.20.60">
    <property type="entry name" value="Phosphoenolpyruvate-binding domains"/>
    <property type="match status" value="1"/>
</dbReference>
<evidence type="ECO:0000313" key="7">
    <source>
        <dbReference type="Proteomes" id="UP000245362"/>
    </source>
</evidence>
<evidence type="ECO:0000256" key="4">
    <source>
        <dbReference type="ARBA" id="ARBA00022840"/>
    </source>
</evidence>
<evidence type="ECO:0000256" key="1">
    <source>
        <dbReference type="ARBA" id="ARBA00007837"/>
    </source>
</evidence>
<reference evidence="6 7" key="1">
    <citation type="submission" date="2018-05" db="EMBL/GenBank/DDBJ databases">
        <title>Vibrio limimaris sp. nov., isolated from marine sediment.</title>
        <authorList>
            <person name="Li C.-M."/>
        </authorList>
    </citation>
    <scope>NUCLEOTIDE SEQUENCE [LARGE SCALE GENOMIC DNA]</scope>
    <source>
        <strain evidence="6 7">E4404</strain>
    </source>
</reference>
<evidence type="ECO:0000313" key="6">
    <source>
        <dbReference type="EMBL" id="PWI34181.1"/>
    </source>
</evidence>
<dbReference type="OrthoDB" id="5854851at2"/>
<keyword evidence="7" id="KW-1185">Reference proteome</keyword>
<dbReference type="PANTHER" id="PTHR43030:SF1">
    <property type="entry name" value="PHOSPHOENOLPYRUVATE SYNTHASE"/>
    <property type="match status" value="1"/>
</dbReference>
<dbReference type="AlphaFoldDB" id="A0A2U3BBL2"/>
<dbReference type="GO" id="GO:0046872">
    <property type="term" value="F:metal ion binding"/>
    <property type="evidence" value="ECO:0007669"/>
    <property type="project" value="UniProtKB-KW"/>
</dbReference>
<comment type="caution">
    <text evidence="6">The sequence shown here is derived from an EMBL/GenBank/DDBJ whole genome shotgun (WGS) entry which is preliminary data.</text>
</comment>
<keyword evidence="3" id="KW-0547">Nucleotide-binding</keyword>
<feature type="domain" description="PEP-utilising enzyme C-terminal" evidence="5">
    <location>
        <begin position="80"/>
        <end position="285"/>
    </location>
</feature>
<sequence>MSNATQGQSFSELNIVNVLPAYTQSNQSDQLYVSMADLIKENVCYHPSVDVSQLSEAERNKLDSILNGVSVEEHFVNTLYTAIKEAVTEQHKVVRVCLSNIDSYAFGALLGGEVEEAEINPLMGKRGVVRFASDAYSKAFAMECEVIKSLRADGINVELVVPFVRALKDAATIIDRLAEQGLPRGLNGFKLLYSCDVPSSVLLADKLLHYFDGAVINLDHLAQFTLGVDKSNEALTHSFDMQNDAVIDLMKMMAKTINKVGKPYLVVCPVLEQYPLLQAALLELDNVQVAVTA</sequence>
<gene>
    <name evidence="6" type="ORF">DI392_08315</name>
</gene>
<dbReference type="EMBL" id="QFWT01000003">
    <property type="protein sequence ID" value="PWI34181.1"/>
    <property type="molecule type" value="Genomic_DNA"/>
</dbReference>
<evidence type="ECO:0000256" key="2">
    <source>
        <dbReference type="ARBA" id="ARBA00022723"/>
    </source>
</evidence>
<accession>A0A2U3BBL2</accession>
<keyword evidence="2" id="KW-0479">Metal-binding</keyword>
<dbReference type="PANTHER" id="PTHR43030">
    <property type="entry name" value="PHOSPHOENOLPYRUVATE SYNTHASE"/>
    <property type="match status" value="1"/>
</dbReference>
<dbReference type="Proteomes" id="UP000245362">
    <property type="component" value="Unassembled WGS sequence"/>
</dbReference>
<dbReference type="SUPFAM" id="SSF51621">
    <property type="entry name" value="Phosphoenolpyruvate/pyruvate domain"/>
    <property type="match status" value="1"/>
</dbReference>
<name>A0A2U3BBL2_9VIBR</name>
<evidence type="ECO:0000256" key="3">
    <source>
        <dbReference type="ARBA" id="ARBA00022741"/>
    </source>
</evidence>
<dbReference type="InterPro" id="IPR006319">
    <property type="entry name" value="PEP_synth"/>
</dbReference>
<dbReference type="InterPro" id="IPR000121">
    <property type="entry name" value="PEP_util_C"/>
</dbReference>
<protein>
    <submittedName>
        <fullName evidence="6">Phosphoenolpyruvate synthase</fullName>
    </submittedName>
</protein>
<comment type="similarity">
    <text evidence="1">Belongs to the PEP-utilizing enzyme family.</text>
</comment>